<proteinExistence type="predicted"/>
<evidence type="ECO:0000313" key="2">
    <source>
        <dbReference type="EMBL" id="MBB2925521.1"/>
    </source>
</evidence>
<name>A0A7W4UJW8_9CELL</name>
<dbReference type="AlphaFoldDB" id="A0A7W4UJW8"/>
<accession>A0A7W4UJW8</accession>
<dbReference type="CDD" id="cd20691">
    <property type="entry name" value="CdiI_EC536-like"/>
    <property type="match status" value="1"/>
</dbReference>
<gene>
    <name evidence="2" type="ORF">FHR80_004468</name>
</gene>
<evidence type="ECO:0000313" key="3">
    <source>
        <dbReference type="Proteomes" id="UP000518206"/>
    </source>
</evidence>
<dbReference type="InterPro" id="IPR040547">
    <property type="entry name" value="CdiI"/>
</dbReference>
<organism evidence="2 3">
    <name type="scientific">Cellulomonas cellasea</name>
    <dbReference type="NCBI Taxonomy" id="43670"/>
    <lineage>
        <taxon>Bacteria</taxon>
        <taxon>Bacillati</taxon>
        <taxon>Actinomycetota</taxon>
        <taxon>Actinomycetes</taxon>
        <taxon>Micrococcales</taxon>
        <taxon>Cellulomonadaceae</taxon>
        <taxon>Cellulomonas</taxon>
    </lineage>
</organism>
<dbReference type="Proteomes" id="UP000518206">
    <property type="component" value="Unassembled WGS sequence"/>
</dbReference>
<dbReference type="EMBL" id="JACHVX010000011">
    <property type="protein sequence ID" value="MBB2925521.1"/>
    <property type="molecule type" value="Genomic_DNA"/>
</dbReference>
<sequence>MDTHLVRRCHELRKVPVDALGVEDLRLLIGQEIALPVLLPLALAHLEADPLAEGDLYAGDLLVAVRRVAAERLEELPGEVDVRKRLAQIEVRAQEHQARRDEPWWTPEEIGLTEPDADEPRSGR</sequence>
<evidence type="ECO:0000256" key="1">
    <source>
        <dbReference type="SAM" id="MobiDB-lite"/>
    </source>
</evidence>
<reference evidence="2 3" key="1">
    <citation type="submission" date="2020-08" db="EMBL/GenBank/DDBJ databases">
        <title>The Agave Microbiome: Exploring the role of microbial communities in plant adaptations to desert environments.</title>
        <authorList>
            <person name="Partida-Martinez L.P."/>
        </authorList>
    </citation>
    <scope>NUCLEOTIDE SEQUENCE [LARGE SCALE GENOMIC DNA]</scope>
    <source>
        <strain evidence="2 3">RAS26</strain>
    </source>
</reference>
<feature type="region of interest" description="Disordered" evidence="1">
    <location>
        <begin position="97"/>
        <end position="124"/>
    </location>
</feature>
<comment type="caution">
    <text evidence="2">The sequence shown here is derived from an EMBL/GenBank/DDBJ whole genome shotgun (WGS) entry which is preliminary data.</text>
</comment>
<dbReference type="Pfam" id="PF18616">
    <property type="entry name" value="CdiI_3"/>
    <property type="match status" value="1"/>
</dbReference>
<reference evidence="2 3" key="2">
    <citation type="submission" date="2020-08" db="EMBL/GenBank/DDBJ databases">
        <authorList>
            <person name="Partida-Martinez L."/>
            <person name="Huntemann M."/>
            <person name="Clum A."/>
            <person name="Wang J."/>
            <person name="Palaniappan K."/>
            <person name="Ritter S."/>
            <person name="Chen I.-M."/>
            <person name="Stamatis D."/>
            <person name="Reddy T."/>
            <person name="O'Malley R."/>
            <person name="Daum C."/>
            <person name="Shapiro N."/>
            <person name="Ivanova N."/>
            <person name="Kyrpides N."/>
            <person name="Woyke T."/>
        </authorList>
    </citation>
    <scope>NUCLEOTIDE SEQUENCE [LARGE SCALE GENOMIC DNA]</scope>
    <source>
        <strain evidence="2 3">RAS26</strain>
    </source>
</reference>
<protein>
    <submittedName>
        <fullName evidence="2">Uncharacterized protein</fullName>
    </submittedName>
</protein>